<evidence type="ECO:0000256" key="1">
    <source>
        <dbReference type="SAM" id="MobiDB-lite"/>
    </source>
</evidence>
<accession>A0ABD0PG30</accession>
<evidence type="ECO:0000313" key="2">
    <source>
        <dbReference type="EMBL" id="KAL0173024.1"/>
    </source>
</evidence>
<feature type="compositionally biased region" description="Low complexity" evidence="1">
    <location>
        <begin position="37"/>
        <end position="49"/>
    </location>
</feature>
<dbReference type="AlphaFoldDB" id="A0ABD0PG30"/>
<reference evidence="2 3" key="1">
    <citation type="submission" date="2024-05" db="EMBL/GenBank/DDBJ databases">
        <title>Genome sequencing and assembly of Indian major carp, Cirrhinus mrigala (Hamilton, 1822).</title>
        <authorList>
            <person name="Mohindra V."/>
            <person name="Chowdhury L.M."/>
            <person name="Lal K."/>
            <person name="Jena J.K."/>
        </authorList>
    </citation>
    <scope>NUCLEOTIDE SEQUENCE [LARGE SCALE GENOMIC DNA]</scope>
    <source>
        <strain evidence="2">CM1030</strain>
        <tissue evidence="2">Blood</tissue>
    </source>
</reference>
<organism evidence="2 3">
    <name type="scientific">Cirrhinus mrigala</name>
    <name type="common">Mrigala</name>
    <dbReference type="NCBI Taxonomy" id="683832"/>
    <lineage>
        <taxon>Eukaryota</taxon>
        <taxon>Metazoa</taxon>
        <taxon>Chordata</taxon>
        <taxon>Craniata</taxon>
        <taxon>Vertebrata</taxon>
        <taxon>Euteleostomi</taxon>
        <taxon>Actinopterygii</taxon>
        <taxon>Neopterygii</taxon>
        <taxon>Teleostei</taxon>
        <taxon>Ostariophysi</taxon>
        <taxon>Cypriniformes</taxon>
        <taxon>Cyprinidae</taxon>
        <taxon>Labeoninae</taxon>
        <taxon>Labeonini</taxon>
        <taxon>Cirrhinus</taxon>
    </lineage>
</organism>
<name>A0ABD0PG30_CIRMR</name>
<comment type="caution">
    <text evidence="2">The sequence shown here is derived from an EMBL/GenBank/DDBJ whole genome shotgun (WGS) entry which is preliminary data.</text>
</comment>
<dbReference type="Proteomes" id="UP001529510">
    <property type="component" value="Unassembled WGS sequence"/>
</dbReference>
<gene>
    <name evidence="2" type="ORF">M9458_033335</name>
</gene>
<feature type="non-terminal residue" evidence="2">
    <location>
        <position position="56"/>
    </location>
</feature>
<dbReference type="EMBL" id="JAMKFB020000016">
    <property type="protein sequence ID" value="KAL0173024.1"/>
    <property type="molecule type" value="Genomic_DNA"/>
</dbReference>
<feature type="non-terminal residue" evidence="2">
    <location>
        <position position="1"/>
    </location>
</feature>
<sequence length="56" mass="5439">ELSQVSSAAGLVSGSSSAPEITLTINNSSLTQALAQTSAATSTPATSTSEITLTIA</sequence>
<protein>
    <submittedName>
        <fullName evidence="2">Uncharacterized protein</fullName>
    </submittedName>
</protein>
<keyword evidence="3" id="KW-1185">Reference proteome</keyword>
<proteinExistence type="predicted"/>
<feature type="region of interest" description="Disordered" evidence="1">
    <location>
        <begin position="37"/>
        <end position="56"/>
    </location>
</feature>
<evidence type="ECO:0000313" key="3">
    <source>
        <dbReference type="Proteomes" id="UP001529510"/>
    </source>
</evidence>